<dbReference type="InterPro" id="IPR050980">
    <property type="entry name" value="2C_sensor_his_kinase"/>
</dbReference>
<dbReference type="Gene3D" id="3.30.565.10">
    <property type="entry name" value="Histidine kinase-like ATPase, C-terminal domain"/>
    <property type="match status" value="1"/>
</dbReference>
<dbReference type="EMBL" id="CP002431">
    <property type="protein sequence ID" value="ADU61921.1"/>
    <property type="molecule type" value="Genomic_DNA"/>
</dbReference>
<evidence type="ECO:0000256" key="2">
    <source>
        <dbReference type="ARBA" id="ARBA00012438"/>
    </source>
</evidence>
<accession>E6VRY8</accession>
<protein>
    <recommendedName>
        <fullName evidence="2">histidine kinase</fullName>
        <ecNumber evidence="2">2.7.13.3</ecNumber>
    </recommendedName>
</protein>
<keyword evidence="4" id="KW-0547">Nucleotide-binding</keyword>
<dbReference type="SMART" id="SM00387">
    <property type="entry name" value="HATPase_c"/>
    <property type="match status" value="1"/>
</dbReference>
<name>E6VRY8_PSEA9</name>
<organism evidence="8 9">
    <name type="scientific">Pseudodesulfovibrio aespoeensis (strain ATCC 700646 / DSM 10631 / Aspo-2)</name>
    <name type="common">Desulfovibrio aespoeensis</name>
    <dbReference type="NCBI Taxonomy" id="643562"/>
    <lineage>
        <taxon>Bacteria</taxon>
        <taxon>Pseudomonadati</taxon>
        <taxon>Thermodesulfobacteriota</taxon>
        <taxon>Desulfovibrionia</taxon>
        <taxon>Desulfovibrionales</taxon>
        <taxon>Desulfovibrionaceae</taxon>
    </lineage>
</organism>
<dbReference type="Pfam" id="PF02518">
    <property type="entry name" value="HATPase_c"/>
    <property type="match status" value="1"/>
</dbReference>
<feature type="domain" description="Histidine kinase" evidence="7">
    <location>
        <begin position="1"/>
        <end position="198"/>
    </location>
</feature>
<keyword evidence="3" id="KW-0808">Transferase</keyword>
<dbReference type="eggNOG" id="COG5000">
    <property type="taxonomic scope" value="Bacteria"/>
</dbReference>
<dbReference type="HOGENOM" id="CLU_080143_0_0_7"/>
<dbReference type="AlphaFoldDB" id="E6VRY8"/>
<comment type="catalytic activity">
    <reaction evidence="1">
        <text>ATP + protein L-histidine = ADP + protein N-phospho-L-histidine.</text>
        <dbReference type="EC" id="2.7.13.3"/>
    </reaction>
</comment>
<dbReference type="InterPro" id="IPR003594">
    <property type="entry name" value="HATPase_dom"/>
</dbReference>
<dbReference type="InterPro" id="IPR005467">
    <property type="entry name" value="His_kinase_dom"/>
</dbReference>
<dbReference type="InterPro" id="IPR036890">
    <property type="entry name" value="HATPase_C_sf"/>
</dbReference>
<keyword evidence="6 8" id="KW-0067">ATP-binding</keyword>
<evidence type="ECO:0000256" key="5">
    <source>
        <dbReference type="ARBA" id="ARBA00022777"/>
    </source>
</evidence>
<dbReference type="PANTHER" id="PTHR44936:SF10">
    <property type="entry name" value="SENSOR PROTEIN RSTB"/>
    <property type="match status" value="1"/>
</dbReference>
<proteinExistence type="predicted"/>
<dbReference type="PROSITE" id="PS50109">
    <property type="entry name" value="HIS_KIN"/>
    <property type="match status" value="1"/>
</dbReference>
<dbReference type="EC" id="2.7.13.3" evidence="2"/>
<dbReference type="KEGG" id="das:Daes_0904"/>
<evidence type="ECO:0000259" key="7">
    <source>
        <dbReference type="PROSITE" id="PS50109"/>
    </source>
</evidence>
<evidence type="ECO:0000256" key="6">
    <source>
        <dbReference type="ARBA" id="ARBA00022840"/>
    </source>
</evidence>
<dbReference type="GO" id="GO:0005524">
    <property type="term" value="F:ATP binding"/>
    <property type="evidence" value="ECO:0007669"/>
    <property type="project" value="UniProtKB-KW"/>
</dbReference>
<dbReference type="GO" id="GO:0004673">
    <property type="term" value="F:protein histidine kinase activity"/>
    <property type="evidence" value="ECO:0007669"/>
    <property type="project" value="UniProtKB-EC"/>
</dbReference>
<dbReference type="STRING" id="643562.Daes_0904"/>
<sequence>MAQLVLDGESNTTVMQAFPQIMLGIRQVIHLIDATEPLLEMEKGAYTPPETPINIIQILDVVRKSLEKLSLQNMVTVNLPTACPSEEPRLCGEAFLIEDLLTNLVKNAIEASPSGGRVTIACQMEPKTVHIAIHNAGAVPQALRGRFFEKYATMGKSCGTGLGTYSAQLIAKSHGGHIDLITSEAEGTTLTVVLPRCDFK</sequence>
<evidence type="ECO:0000256" key="4">
    <source>
        <dbReference type="ARBA" id="ARBA00022741"/>
    </source>
</evidence>
<evidence type="ECO:0000313" key="8">
    <source>
        <dbReference type="EMBL" id="ADU61921.1"/>
    </source>
</evidence>
<evidence type="ECO:0000256" key="1">
    <source>
        <dbReference type="ARBA" id="ARBA00000085"/>
    </source>
</evidence>
<keyword evidence="9" id="KW-1185">Reference proteome</keyword>
<dbReference type="RefSeq" id="WP_013513852.1">
    <property type="nucleotide sequence ID" value="NC_014844.1"/>
</dbReference>
<gene>
    <name evidence="8" type="ordered locus">Daes_0904</name>
</gene>
<evidence type="ECO:0000256" key="3">
    <source>
        <dbReference type="ARBA" id="ARBA00022679"/>
    </source>
</evidence>
<evidence type="ECO:0000313" key="9">
    <source>
        <dbReference type="Proteomes" id="UP000002191"/>
    </source>
</evidence>
<dbReference type="SUPFAM" id="SSF55874">
    <property type="entry name" value="ATPase domain of HSP90 chaperone/DNA topoisomerase II/histidine kinase"/>
    <property type="match status" value="1"/>
</dbReference>
<keyword evidence="5" id="KW-0418">Kinase</keyword>
<reference evidence="8 9" key="2">
    <citation type="journal article" date="2014" name="Genome Announc.">
        <title>Complete Genome Sequence of the Subsurface, Mesophilic Sulfate-Reducing Bacterium Desulfovibrio aespoeensis Aspo-2.</title>
        <authorList>
            <person name="Pedersen K."/>
            <person name="Bengtsson A."/>
            <person name="Edlund J."/>
            <person name="Rabe L."/>
            <person name="Hazen T."/>
            <person name="Chakraborty R."/>
            <person name="Goodwin L."/>
            <person name="Shapiro N."/>
        </authorList>
    </citation>
    <scope>NUCLEOTIDE SEQUENCE [LARGE SCALE GENOMIC DNA]</scope>
    <source>
        <strain evidence="9">ATCC 700646 / DSM 10631 / Aspo-2</strain>
    </source>
</reference>
<dbReference type="Proteomes" id="UP000002191">
    <property type="component" value="Chromosome"/>
</dbReference>
<dbReference type="PANTHER" id="PTHR44936">
    <property type="entry name" value="SENSOR PROTEIN CREC"/>
    <property type="match status" value="1"/>
</dbReference>
<reference evidence="9" key="1">
    <citation type="submission" date="2010-12" db="EMBL/GenBank/DDBJ databases">
        <title>Complete sequence of Desulfovibrio aespoeensis Aspo-2.</title>
        <authorList>
            <consortium name="US DOE Joint Genome Institute"/>
            <person name="Lucas S."/>
            <person name="Copeland A."/>
            <person name="Lapidus A."/>
            <person name="Cheng J.-F."/>
            <person name="Goodwin L."/>
            <person name="Pitluck S."/>
            <person name="Chertkov O."/>
            <person name="Misra M."/>
            <person name="Detter J.C."/>
            <person name="Han C."/>
            <person name="Tapia R."/>
            <person name="Land M."/>
            <person name="Hauser L."/>
            <person name="Kyrpides N."/>
            <person name="Ivanova N."/>
            <person name="Ovchinnikova G."/>
            <person name="Pedersen K."/>
            <person name="Jagevall S."/>
            <person name="Hazen T."/>
            <person name="Woyke T."/>
        </authorList>
    </citation>
    <scope>NUCLEOTIDE SEQUENCE [LARGE SCALE GENOMIC DNA]</scope>
    <source>
        <strain evidence="9">ATCC 700646 / DSM 10631 / Aspo-2</strain>
    </source>
</reference>
<dbReference type="CDD" id="cd00075">
    <property type="entry name" value="HATPase"/>
    <property type="match status" value="1"/>
</dbReference>